<accession>A0A8X6VEC5</accession>
<sequence length="186" mass="20901">MTAKKEPRDNWLLKSYDVMFVDIKKSGIPIGILSVCRCGLYVWDNHESVPSVIGNCSPDHDSRCRSSVSRPQTVWLQAFHWSPSDQHTAITGTNAEPFIRKHNRSPFHPPMSSGFSPPASQTRFLTVRFVTVLPTAARISAADAKQCATAVRQELWSSIAVEPHDYQNPIFLRQYQPLTTTPNNHA</sequence>
<proteinExistence type="predicted"/>
<reference evidence="1" key="1">
    <citation type="submission" date="2020-08" db="EMBL/GenBank/DDBJ databases">
        <title>Multicomponent nature underlies the extraordinary mechanical properties of spider dragline silk.</title>
        <authorList>
            <person name="Kono N."/>
            <person name="Nakamura H."/>
            <person name="Mori M."/>
            <person name="Yoshida Y."/>
            <person name="Ohtoshi R."/>
            <person name="Malay A.D."/>
            <person name="Moran D.A.P."/>
            <person name="Tomita M."/>
            <person name="Numata K."/>
            <person name="Arakawa K."/>
        </authorList>
    </citation>
    <scope>NUCLEOTIDE SEQUENCE</scope>
</reference>
<name>A0A8X6VEC5_TRICX</name>
<comment type="caution">
    <text evidence="1">The sequence shown here is derived from an EMBL/GenBank/DDBJ whole genome shotgun (WGS) entry which is preliminary data.</text>
</comment>
<keyword evidence="2" id="KW-1185">Reference proteome</keyword>
<organism evidence="1 2">
    <name type="scientific">Trichonephila clavipes</name>
    <name type="common">Golden silk orbweaver</name>
    <name type="synonym">Nephila clavipes</name>
    <dbReference type="NCBI Taxonomy" id="2585209"/>
    <lineage>
        <taxon>Eukaryota</taxon>
        <taxon>Metazoa</taxon>
        <taxon>Ecdysozoa</taxon>
        <taxon>Arthropoda</taxon>
        <taxon>Chelicerata</taxon>
        <taxon>Arachnida</taxon>
        <taxon>Araneae</taxon>
        <taxon>Araneomorphae</taxon>
        <taxon>Entelegynae</taxon>
        <taxon>Araneoidea</taxon>
        <taxon>Nephilidae</taxon>
        <taxon>Trichonephila</taxon>
    </lineage>
</organism>
<dbReference type="EMBL" id="BMAU01021234">
    <property type="protein sequence ID" value="GFY03020.1"/>
    <property type="molecule type" value="Genomic_DNA"/>
</dbReference>
<evidence type="ECO:0000313" key="2">
    <source>
        <dbReference type="Proteomes" id="UP000887159"/>
    </source>
</evidence>
<dbReference type="Proteomes" id="UP000887159">
    <property type="component" value="Unassembled WGS sequence"/>
</dbReference>
<gene>
    <name evidence="1" type="primary">AVEN_207449_1</name>
    <name evidence="1" type="ORF">TNCV_980251</name>
</gene>
<dbReference type="AlphaFoldDB" id="A0A8X6VEC5"/>
<evidence type="ECO:0000313" key="1">
    <source>
        <dbReference type="EMBL" id="GFY03020.1"/>
    </source>
</evidence>
<protein>
    <submittedName>
        <fullName evidence="1">Uncharacterized protein</fullName>
    </submittedName>
</protein>